<dbReference type="PANTHER" id="PTHR24198">
    <property type="entry name" value="ANKYRIN REPEAT AND PROTEIN KINASE DOMAIN-CONTAINING PROTEIN"/>
    <property type="match status" value="1"/>
</dbReference>
<accession>A0ABR2L2Z7</accession>
<evidence type="ECO:0008006" key="7">
    <source>
        <dbReference type="Google" id="ProtNLM"/>
    </source>
</evidence>
<feature type="region of interest" description="Disordered" evidence="4">
    <location>
        <begin position="340"/>
        <end position="364"/>
    </location>
</feature>
<dbReference type="Proteomes" id="UP001470230">
    <property type="component" value="Unassembled WGS sequence"/>
</dbReference>
<dbReference type="PROSITE" id="PS50297">
    <property type="entry name" value="ANK_REP_REGION"/>
    <property type="match status" value="2"/>
</dbReference>
<dbReference type="PROSITE" id="PS50088">
    <property type="entry name" value="ANK_REPEAT"/>
    <property type="match status" value="2"/>
</dbReference>
<evidence type="ECO:0000256" key="2">
    <source>
        <dbReference type="ARBA" id="ARBA00023043"/>
    </source>
</evidence>
<dbReference type="SUPFAM" id="SSF48403">
    <property type="entry name" value="Ankyrin repeat"/>
    <property type="match status" value="2"/>
</dbReference>
<feature type="repeat" description="ANK" evidence="3">
    <location>
        <begin position="625"/>
        <end position="649"/>
    </location>
</feature>
<evidence type="ECO:0000256" key="1">
    <source>
        <dbReference type="ARBA" id="ARBA00022737"/>
    </source>
</evidence>
<dbReference type="Pfam" id="PF12796">
    <property type="entry name" value="Ank_2"/>
    <property type="match status" value="3"/>
</dbReference>
<gene>
    <name evidence="5" type="ORF">M9Y10_015041</name>
</gene>
<feature type="compositionally biased region" description="Low complexity" evidence="4">
    <location>
        <begin position="388"/>
        <end position="409"/>
    </location>
</feature>
<organism evidence="5 6">
    <name type="scientific">Tritrichomonas musculus</name>
    <dbReference type="NCBI Taxonomy" id="1915356"/>
    <lineage>
        <taxon>Eukaryota</taxon>
        <taxon>Metamonada</taxon>
        <taxon>Parabasalia</taxon>
        <taxon>Tritrichomonadida</taxon>
        <taxon>Tritrichomonadidae</taxon>
        <taxon>Tritrichomonas</taxon>
    </lineage>
</organism>
<dbReference type="EMBL" id="JAPFFF010000002">
    <property type="protein sequence ID" value="KAK8897107.1"/>
    <property type="molecule type" value="Genomic_DNA"/>
</dbReference>
<feature type="repeat" description="ANK" evidence="3">
    <location>
        <begin position="732"/>
        <end position="754"/>
    </location>
</feature>
<comment type="caution">
    <text evidence="5">The sequence shown here is derived from an EMBL/GenBank/DDBJ whole genome shotgun (WGS) entry which is preliminary data.</text>
</comment>
<dbReference type="InterPro" id="IPR036770">
    <property type="entry name" value="Ankyrin_rpt-contain_sf"/>
</dbReference>
<dbReference type="PANTHER" id="PTHR24198:SF165">
    <property type="entry name" value="ANKYRIN REPEAT-CONTAINING PROTEIN-RELATED"/>
    <property type="match status" value="1"/>
</dbReference>
<evidence type="ECO:0000313" key="5">
    <source>
        <dbReference type="EMBL" id="KAK8897107.1"/>
    </source>
</evidence>
<evidence type="ECO:0000313" key="6">
    <source>
        <dbReference type="Proteomes" id="UP001470230"/>
    </source>
</evidence>
<feature type="compositionally biased region" description="Low complexity" evidence="4">
    <location>
        <begin position="346"/>
        <end position="361"/>
    </location>
</feature>
<evidence type="ECO:0000256" key="3">
    <source>
        <dbReference type="PROSITE-ProRule" id="PRU00023"/>
    </source>
</evidence>
<feature type="region of interest" description="Disordered" evidence="4">
    <location>
        <begin position="383"/>
        <end position="409"/>
    </location>
</feature>
<keyword evidence="6" id="KW-1185">Reference proteome</keyword>
<dbReference type="Gene3D" id="1.25.40.10">
    <property type="entry name" value="Tetratricopeptide repeat domain"/>
    <property type="match status" value="1"/>
</dbReference>
<name>A0ABR2L2Z7_9EUKA</name>
<dbReference type="InterPro" id="IPR002110">
    <property type="entry name" value="Ankyrin_rpt"/>
</dbReference>
<keyword evidence="2 3" id="KW-0040">ANK repeat</keyword>
<dbReference type="SUPFAM" id="SSF81901">
    <property type="entry name" value="HCP-like"/>
    <property type="match status" value="1"/>
</dbReference>
<protein>
    <recommendedName>
        <fullName evidence="7">DUF3447 domain-containing protein</fullName>
    </recommendedName>
</protein>
<dbReference type="SMART" id="SM00248">
    <property type="entry name" value="ANK"/>
    <property type="match status" value="8"/>
</dbReference>
<reference evidence="5 6" key="1">
    <citation type="submission" date="2024-04" db="EMBL/GenBank/DDBJ databases">
        <title>Tritrichomonas musculus Genome.</title>
        <authorList>
            <person name="Alves-Ferreira E."/>
            <person name="Grigg M."/>
            <person name="Lorenzi H."/>
            <person name="Galac M."/>
        </authorList>
    </citation>
    <scope>NUCLEOTIDE SEQUENCE [LARGE SCALE GENOMIC DNA]</scope>
    <source>
        <strain evidence="5 6">EAF2021</strain>
    </source>
</reference>
<keyword evidence="1" id="KW-0677">Repeat</keyword>
<sequence>METIPDQKIDKPQPIVSIIHQNTVYKVSKKQFSTKSKIFSFFDSPFCTRFILPDFFDTSAVQSLIKFIETTQVRVKVEKSIEFIALTEILGCERITNKTTTLISSVPKEEILTQYISLLTNNTDSFAVEKIIILNMVYFLKYKKELLMKVPINKLAQLIQKSIFFEKSELNTNSNYHIDMSDLTYLCSNLIHEYGNQGLLLSSVISFDKVSDESLSNLAWELQFIEQTPQVSLIINLSSVRESKETELKKVWNYLYYSVVSPSSKDDPKLAVASMLQSGKYLPQNSREYTNIILGLIRNKNPKAQYIYSQMLLQPLSKNGDNTKSEENFAGESFKSTFSLQDKPVSSTNNSNNITSSSSNSGAAVKSGDIIATADLSGNPYRVQRRMSQSSSSPNLSSNASPSPTNSQQSHSIFSAFAAASITPLGAASVALSSTYGVTNSNSVSAHPPPMTPEEKEAFRYLKMSADKNYEPAILKLSEMIIKDRSLLKTRGMLKYIQKAALLGDSNAELVLGIFYRDGINVKQDIDIAKELFGLSAYHQNVNGLVLYVKLNNSMNKRLFFLLISTGNIELVSAYLALDHTAINCLDFQCWSVAHYAVFSDYEQTEMIEYLYNSFNVDLECVTITGAKPIHLACLKGNLKAVKFLLQNGNPKSIHAMTYKKELPIHFACKSGNNNLVNFLLEECNCKNEIFRKTFDNWTCLHYACECGSHFIVRELLRYDTSHTLINSLNNNKETPLHLACKSGNIILVSKLLKIPGVIKQFFAAQTNRKANVLHYACLSGNQKIINFVFNNLTKQYGLSILDMRTTLNENILFYACLSGNVKAVDYVIKLLGKRNDFDAKNIFHETLMHYACKSGSDELVAYLKKRHDFEISDTNIVFYCAFFLFRF</sequence>
<dbReference type="InterPro" id="IPR011990">
    <property type="entry name" value="TPR-like_helical_dom_sf"/>
</dbReference>
<proteinExistence type="predicted"/>
<evidence type="ECO:0000256" key="4">
    <source>
        <dbReference type="SAM" id="MobiDB-lite"/>
    </source>
</evidence>
<dbReference type="Gene3D" id="1.25.40.20">
    <property type="entry name" value="Ankyrin repeat-containing domain"/>
    <property type="match status" value="2"/>
</dbReference>